<keyword evidence="3" id="KW-1185">Reference proteome</keyword>
<dbReference type="EMBL" id="RFFG01000013">
    <property type="protein sequence ID" value="RMI45427.1"/>
    <property type="molecule type" value="Genomic_DNA"/>
</dbReference>
<accession>A0A3M2M6V1</accession>
<evidence type="ECO:0000256" key="1">
    <source>
        <dbReference type="SAM" id="MobiDB-lite"/>
    </source>
</evidence>
<dbReference type="Proteomes" id="UP000282674">
    <property type="component" value="Unassembled WGS sequence"/>
</dbReference>
<gene>
    <name evidence="2" type="ORF">EBO15_09385</name>
</gene>
<proteinExistence type="predicted"/>
<comment type="caution">
    <text evidence="2">The sequence shown here is derived from an EMBL/GenBank/DDBJ whole genome shotgun (WGS) entry which is preliminary data.</text>
</comment>
<sequence>MAMTATTSTPSPPFAPPPDEPLTTKEGWSRWVQRDLQAPSPPGELTLLAPAERAAYDDA</sequence>
<feature type="region of interest" description="Disordered" evidence="1">
    <location>
        <begin position="1"/>
        <end position="59"/>
    </location>
</feature>
<protein>
    <submittedName>
        <fullName evidence="2">Uncharacterized protein</fullName>
    </submittedName>
</protein>
<organism evidence="2 3">
    <name type="scientific">Actinomadura harenae</name>
    <dbReference type="NCBI Taxonomy" id="2483351"/>
    <lineage>
        <taxon>Bacteria</taxon>
        <taxon>Bacillati</taxon>
        <taxon>Actinomycetota</taxon>
        <taxon>Actinomycetes</taxon>
        <taxon>Streptosporangiales</taxon>
        <taxon>Thermomonosporaceae</taxon>
        <taxon>Actinomadura</taxon>
    </lineage>
</organism>
<dbReference type="AlphaFoldDB" id="A0A3M2M6V1"/>
<evidence type="ECO:0000313" key="3">
    <source>
        <dbReference type="Proteomes" id="UP000282674"/>
    </source>
</evidence>
<reference evidence="2 3" key="1">
    <citation type="submission" date="2018-10" db="EMBL/GenBank/DDBJ databases">
        <title>Isolation from soil.</title>
        <authorList>
            <person name="Hu J."/>
        </authorList>
    </citation>
    <scope>NUCLEOTIDE SEQUENCE [LARGE SCALE GENOMIC DNA]</scope>
    <source>
        <strain evidence="2 3">NEAU-Ht49</strain>
    </source>
</reference>
<feature type="compositionally biased region" description="Pro residues" evidence="1">
    <location>
        <begin position="10"/>
        <end position="20"/>
    </location>
</feature>
<evidence type="ECO:0000313" key="2">
    <source>
        <dbReference type="EMBL" id="RMI45427.1"/>
    </source>
</evidence>
<name>A0A3M2M6V1_9ACTN</name>